<dbReference type="Proteomes" id="UP001144323">
    <property type="component" value="Unassembled WGS sequence"/>
</dbReference>
<gene>
    <name evidence="2" type="ORF">LMG27198_50520</name>
</gene>
<reference evidence="2" key="1">
    <citation type="journal article" date="2023" name="Int. J. Syst. Evol. Microbiol.">
        <title>Methylocystis iwaonis sp. nov., a type II methane-oxidizing bacterium from surface soil of a rice paddy field in Japan, and emended description of the genus Methylocystis (ex Whittenbury et al. 1970) Bowman et al. 1993.</title>
        <authorList>
            <person name="Kaise H."/>
            <person name="Sawadogo J.B."/>
            <person name="Alam M.S."/>
            <person name="Ueno C."/>
            <person name="Dianou D."/>
            <person name="Shinjo R."/>
            <person name="Asakawa S."/>
        </authorList>
    </citation>
    <scope>NUCLEOTIDE SEQUENCE</scope>
    <source>
        <strain evidence="2">LMG27198</strain>
    </source>
</reference>
<name>A0A9W6H094_9HYPH</name>
<keyword evidence="3" id="KW-1185">Reference proteome</keyword>
<dbReference type="EMBL" id="BSEC01000007">
    <property type="protein sequence ID" value="GLI96060.1"/>
    <property type="molecule type" value="Genomic_DNA"/>
</dbReference>
<evidence type="ECO:0000313" key="3">
    <source>
        <dbReference type="Proteomes" id="UP001144323"/>
    </source>
</evidence>
<dbReference type="RefSeq" id="WP_281807197.1">
    <property type="nucleotide sequence ID" value="NZ_BSEC01000007.1"/>
</dbReference>
<organism evidence="2 3">
    <name type="scientific">Methylocystis echinoides</name>
    <dbReference type="NCBI Taxonomy" id="29468"/>
    <lineage>
        <taxon>Bacteria</taxon>
        <taxon>Pseudomonadati</taxon>
        <taxon>Pseudomonadota</taxon>
        <taxon>Alphaproteobacteria</taxon>
        <taxon>Hyphomicrobiales</taxon>
        <taxon>Methylocystaceae</taxon>
        <taxon>Methylocystis</taxon>
    </lineage>
</organism>
<dbReference type="GO" id="GO:0016779">
    <property type="term" value="F:nucleotidyltransferase activity"/>
    <property type="evidence" value="ECO:0007669"/>
    <property type="project" value="InterPro"/>
</dbReference>
<comment type="caution">
    <text evidence="2">The sequence shown here is derived from an EMBL/GenBank/DDBJ whole genome shotgun (WGS) entry which is preliminary data.</text>
</comment>
<sequence>MLARFQVFTLLERICQELDLTETQHEQAKKSYEAVGEWLAAASDPLLVGMAIRPQGSMALRTAVKPISECEHDVDLISFAPRYSVAAPPGILKQAIGARLKDNGTYARLLEEKPRCWRLNYAGEFHLDITPSIRNPDCVNGGELVPEKGKSAWKATNPEGYRKLFERRGALQPRLRLTELAKDSVRARADSVAPLPERSVFKSVLCRIVQICKRHRDVYFSERDSSLAPISVIITTLLSRSYEACVKDTIYDSEFDVLLDVITRMRDHINQFGSPERPWIITNETTKGENFAEKWSANPALPVAFFEWHKRAVADIVSLKAVEGLDRIQESLTRSFGSRPVKKAMDAFTQDVSKARNAGVLSVAPVAGLTSNTAAAHGGTSVKKNTFYGGR</sequence>
<accession>A0A9W6H094</accession>
<dbReference type="InterPro" id="IPR006116">
    <property type="entry name" value="NT_2-5OAS_ClassI-CCAase"/>
</dbReference>
<evidence type="ECO:0000256" key="1">
    <source>
        <dbReference type="ARBA" id="ARBA00023118"/>
    </source>
</evidence>
<dbReference type="CDD" id="cd05400">
    <property type="entry name" value="NT_2-5OAS_ClassI-CCAase"/>
    <property type="match status" value="1"/>
</dbReference>
<dbReference type="AlphaFoldDB" id="A0A9W6H094"/>
<dbReference type="GO" id="GO:0051607">
    <property type="term" value="P:defense response to virus"/>
    <property type="evidence" value="ECO:0007669"/>
    <property type="project" value="UniProtKB-KW"/>
</dbReference>
<dbReference type="Pfam" id="PF18144">
    <property type="entry name" value="SMODS"/>
    <property type="match status" value="1"/>
</dbReference>
<keyword evidence="1" id="KW-0051">Antiviral defense</keyword>
<proteinExistence type="predicted"/>
<protein>
    <submittedName>
        <fullName evidence="2">Nucleotidyltransferase</fullName>
    </submittedName>
</protein>
<evidence type="ECO:0000313" key="2">
    <source>
        <dbReference type="EMBL" id="GLI96060.1"/>
    </source>
</evidence>